<gene>
    <name evidence="1" type="ORF">PXEA_LOCUS30243</name>
</gene>
<keyword evidence="2" id="KW-1185">Reference proteome</keyword>
<accession>A0A448XHV1</accession>
<evidence type="ECO:0000313" key="1">
    <source>
        <dbReference type="EMBL" id="VEL36803.1"/>
    </source>
</evidence>
<dbReference type="Proteomes" id="UP000784294">
    <property type="component" value="Unassembled WGS sequence"/>
</dbReference>
<dbReference type="EMBL" id="CAAALY010253218">
    <property type="protein sequence ID" value="VEL36803.1"/>
    <property type="molecule type" value="Genomic_DNA"/>
</dbReference>
<evidence type="ECO:0000313" key="2">
    <source>
        <dbReference type="Proteomes" id="UP000784294"/>
    </source>
</evidence>
<name>A0A448XHV1_9PLAT</name>
<protein>
    <submittedName>
        <fullName evidence="1">Uncharacterized protein</fullName>
    </submittedName>
</protein>
<organism evidence="1 2">
    <name type="scientific">Protopolystoma xenopodis</name>
    <dbReference type="NCBI Taxonomy" id="117903"/>
    <lineage>
        <taxon>Eukaryota</taxon>
        <taxon>Metazoa</taxon>
        <taxon>Spiralia</taxon>
        <taxon>Lophotrochozoa</taxon>
        <taxon>Platyhelminthes</taxon>
        <taxon>Monogenea</taxon>
        <taxon>Polyopisthocotylea</taxon>
        <taxon>Polystomatidea</taxon>
        <taxon>Polystomatidae</taxon>
        <taxon>Protopolystoma</taxon>
    </lineage>
</organism>
<dbReference type="AlphaFoldDB" id="A0A448XHV1"/>
<comment type="caution">
    <text evidence="1">The sequence shown here is derived from an EMBL/GenBank/DDBJ whole genome shotgun (WGS) entry which is preliminary data.</text>
</comment>
<sequence length="128" mass="14451">MAMTPNFCYPPTLLWAQAISVSLSRGGLRVSSYRAAVHLASSTLGGKQSWKEAHWKSFSVGFVEWLHYFMVAVCHCKCNAPDRHTLSPNTAKHEAKGYKMYAMFKPSFRHFSMPWPKCNCIQAPHISA</sequence>
<reference evidence="1" key="1">
    <citation type="submission" date="2018-11" db="EMBL/GenBank/DDBJ databases">
        <authorList>
            <consortium name="Pathogen Informatics"/>
        </authorList>
    </citation>
    <scope>NUCLEOTIDE SEQUENCE</scope>
</reference>
<proteinExistence type="predicted"/>